<dbReference type="AlphaFoldDB" id="A0A246BG31"/>
<dbReference type="SUPFAM" id="SSF50118">
    <property type="entry name" value="Cell growth inhibitor/plasmid maintenance toxic component"/>
    <property type="match status" value="1"/>
</dbReference>
<proteinExistence type="predicted"/>
<sequence>MTVALTFGAVFVADFPEHDPSGHEQEGPRPAVLVGLPTNAGRPRFPVLILAPVTTFRKQAWVRDAPHLYPVLRAGAGGLRVHSVALVDQTRALDASRVSRYLGTLNPEDYAPVQAAVRLIFGV</sequence>
<organism evidence="1 2">
    <name type="scientific">Deinococcus indicus</name>
    <dbReference type="NCBI Taxonomy" id="223556"/>
    <lineage>
        <taxon>Bacteria</taxon>
        <taxon>Thermotogati</taxon>
        <taxon>Deinococcota</taxon>
        <taxon>Deinococci</taxon>
        <taxon>Deinococcales</taxon>
        <taxon>Deinococcaceae</taxon>
        <taxon>Deinococcus</taxon>
    </lineage>
</organism>
<evidence type="ECO:0000313" key="2">
    <source>
        <dbReference type="Proteomes" id="UP000197208"/>
    </source>
</evidence>
<dbReference type="RefSeq" id="WP_216360385.1">
    <property type="nucleotide sequence ID" value="NZ_NHMK01000027.1"/>
</dbReference>
<dbReference type="PANTHER" id="PTHR33988">
    <property type="entry name" value="ENDORIBONUCLEASE MAZF-RELATED"/>
    <property type="match status" value="1"/>
</dbReference>
<evidence type="ECO:0000313" key="1">
    <source>
        <dbReference type="EMBL" id="OWL94175.1"/>
    </source>
</evidence>
<dbReference type="Gene3D" id="2.30.30.110">
    <property type="match status" value="1"/>
</dbReference>
<dbReference type="EMBL" id="NHMK01000027">
    <property type="protein sequence ID" value="OWL94175.1"/>
    <property type="molecule type" value="Genomic_DNA"/>
</dbReference>
<protein>
    <submittedName>
        <fullName evidence="1">Transcriptional regulator</fullName>
    </submittedName>
</protein>
<name>A0A246BG31_9DEIO</name>
<keyword evidence="2" id="KW-1185">Reference proteome</keyword>
<comment type="caution">
    <text evidence="1">The sequence shown here is derived from an EMBL/GenBank/DDBJ whole genome shotgun (WGS) entry which is preliminary data.</text>
</comment>
<accession>A0A246BG31</accession>
<dbReference type="Pfam" id="PF02452">
    <property type="entry name" value="PemK_toxin"/>
    <property type="match status" value="1"/>
</dbReference>
<dbReference type="InterPro" id="IPR011067">
    <property type="entry name" value="Plasmid_toxin/cell-grow_inhib"/>
</dbReference>
<gene>
    <name evidence="1" type="ORF">CBQ26_16900</name>
</gene>
<dbReference type="InterPro" id="IPR003477">
    <property type="entry name" value="PemK-like"/>
</dbReference>
<dbReference type="PANTHER" id="PTHR33988:SF3">
    <property type="entry name" value="ENDORIBONUCLEASE TOXIN CHPB-RELATED"/>
    <property type="match status" value="1"/>
</dbReference>
<dbReference type="GO" id="GO:0004521">
    <property type="term" value="F:RNA endonuclease activity"/>
    <property type="evidence" value="ECO:0007669"/>
    <property type="project" value="TreeGrafter"/>
</dbReference>
<reference evidence="1 2" key="1">
    <citation type="submission" date="2017-05" db="EMBL/GenBank/DDBJ databases">
        <title>De novo genome assembly of Deniococcus indicus strain DR1.</title>
        <authorList>
            <person name="Chauhan D."/>
            <person name="Yennamalli R.M."/>
            <person name="Priyadarshini R."/>
        </authorList>
    </citation>
    <scope>NUCLEOTIDE SEQUENCE [LARGE SCALE GENOMIC DNA]</scope>
    <source>
        <strain evidence="1 2">DR1</strain>
    </source>
</reference>
<dbReference type="Proteomes" id="UP000197208">
    <property type="component" value="Unassembled WGS sequence"/>
</dbReference>
<dbReference type="GO" id="GO:0003677">
    <property type="term" value="F:DNA binding"/>
    <property type="evidence" value="ECO:0007669"/>
    <property type="project" value="InterPro"/>
</dbReference>
<dbReference type="GO" id="GO:0006402">
    <property type="term" value="P:mRNA catabolic process"/>
    <property type="evidence" value="ECO:0007669"/>
    <property type="project" value="TreeGrafter"/>
</dbReference>
<dbReference type="GO" id="GO:0016075">
    <property type="term" value="P:rRNA catabolic process"/>
    <property type="evidence" value="ECO:0007669"/>
    <property type="project" value="TreeGrafter"/>
</dbReference>